<dbReference type="UniPathway" id="UPA00232"/>
<dbReference type="InterPro" id="IPR051205">
    <property type="entry name" value="UbiH/COQ6_monooxygenase"/>
</dbReference>
<evidence type="ECO:0000256" key="2">
    <source>
        <dbReference type="ARBA" id="ARBA00004749"/>
    </source>
</evidence>
<dbReference type="OrthoDB" id="9796623at2"/>
<dbReference type="GO" id="GO:0110142">
    <property type="term" value="C:ubiquinone biosynthesis complex"/>
    <property type="evidence" value="ECO:0007669"/>
    <property type="project" value="UniProtKB-ARBA"/>
</dbReference>
<dbReference type="InterPro" id="IPR018168">
    <property type="entry name" value="Ubi_Hdrlase_CS"/>
</dbReference>
<dbReference type="PANTHER" id="PTHR43876:SF7">
    <property type="entry name" value="UBIQUINONE BIOSYNTHESIS MONOOXYGENASE COQ6, MITOCHONDRIAL"/>
    <property type="match status" value="1"/>
</dbReference>
<dbReference type="RefSeq" id="WP_104830058.1">
    <property type="nucleotide sequence ID" value="NZ_PJCH01000005.1"/>
</dbReference>
<evidence type="ECO:0000256" key="4">
    <source>
        <dbReference type="ARBA" id="ARBA00022630"/>
    </source>
</evidence>
<evidence type="ECO:0000313" key="10">
    <source>
        <dbReference type="Proteomes" id="UP000239504"/>
    </source>
</evidence>
<dbReference type="Proteomes" id="UP000239504">
    <property type="component" value="Unassembled WGS sequence"/>
</dbReference>
<dbReference type="Pfam" id="PF01494">
    <property type="entry name" value="FAD_binding_3"/>
    <property type="match status" value="1"/>
</dbReference>
<dbReference type="PANTHER" id="PTHR43876">
    <property type="entry name" value="UBIQUINONE BIOSYNTHESIS MONOOXYGENASE COQ6, MITOCHONDRIAL"/>
    <property type="match status" value="1"/>
</dbReference>
<dbReference type="FunFam" id="3.50.50.60:FF:000021">
    <property type="entry name" value="Ubiquinone biosynthesis monooxygenase COQ6"/>
    <property type="match status" value="1"/>
</dbReference>
<dbReference type="AlphaFoldDB" id="A0A2S7K8K6"/>
<comment type="caution">
    <text evidence="9">The sequence shown here is derived from an EMBL/GenBank/DDBJ whole genome shotgun (WGS) entry which is preliminary data.</text>
</comment>
<keyword evidence="4" id="KW-0285">Flavoprotein</keyword>
<organism evidence="9 10">
    <name type="scientific">Hyphococcus luteus</name>
    <dbReference type="NCBI Taxonomy" id="2058213"/>
    <lineage>
        <taxon>Bacteria</taxon>
        <taxon>Pseudomonadati</taxon>
        <taxon>Pseudomonadota</taxon>
        <taxon>Alphaproteobacteria</taxon>
        <taxon>Parvularculales</taxon>
        <taxon>Parvularculaceae</taxon>
        <taxon>Hyphococcus</taxon>
    </lineage>
</organism>
<dbReference type="Gene3D" id="3.50.50.60">
    <property type="entry name" value="FAD/NAD(P)-binding domain"/>
    <property type="match status" value="2"/>
</dbReference>
<name>A0A2S7K8K6_9PROT</name>
<dbReference type="GO" id="GO:0016705">
    <property type="term" value="F:oxidoreductase activity, acting on paired donors, with incorporation or reduction of molecular oxygen"/>
    <property type="evidence" value="ECO:0007669"/>
    <property type="project" value="InterPro"/>
</dbReference>
<gene>
    <name evidence="9" type="ORF">CW354_07980</name>
</gene>
<reference evidence="9 10" key="1">
    <citation type="submission" date="2017-12" db="EMBL/GenBank/DDBJ databases">
        <authorList>
            <person name="Hurst M.R.H."/>
        </authorList>
    </citation>
    <scope>NUCLEOTIDE SEQUENCE [LARGE SCALE GENOMIC DNA]</scope>
    <source>
        <strain evidence="9 10">SY-3-19</strain>
    </source>
</reference>
<dbReference type="NCBIfam" id="TIGR01988">
    <property type="entry name" value="Ubi-OHases"/>
    <property type="match status" value="1"/>
</dbReference>
<evidence type="ECO:0000256" key="3">
    <source>
        <dbReference type="ARBA" id="ARBA00005349"/>
    </source>
</evidence>
<evidence type="ECO:0000259" key="8">
    <source>
        <dbReference type="Pfam" id="PF01494"/>
    </source>
</evidence>
<evidence type="ECO:0000313" key="9">
    <source>
        <dbReference type="EMBL" id="PQA88821.1"/>
    </source>
</evidence>
<evidence type="ECO:0000256" key="5">
    <source>
        <dbReference type="ARBA" id="ARBA00022827"/>
    </source>
</evidence>
<keyword evidence="6" id="KW-0560">Oxidoreductase</keyword>
<dbReference type="InterPro" id="IPR010971">
    <property type="entry name" value="UbiH/COQ6"/>
</dbReference>
<dbReference type="PRINTS" id="PR00420">
    <property type="entry name" value="RNGMNOXGNASE"/>
</dbReference>
<dbReference type="EMBL" id="PJCH01000005">
    <property type="protein sequence ID" value="PQA88821.1"/>
    <property type="molecule type" value="Genomic_DNA"/>
</dbReference>
<feature type="domain" description="FAD-binding" evidence="8">
    <location>
        <begin position="8"/>
        <end position="329"/>
    </location>
</feature>
<keyword evidence="7" id="KW-0503">Monooxygenase</keyword>
<dbReference type="GO" id="GO:0006744">
    <property type="term" value="P:ubiquinone biosynthetic process"/>
    <property type="evidence" value="ECO:0007669"/>
    <property type="project" value="UniProtKB-UniPathway"/>
</dbReference>
<evidence type="ECO:0000256" key="6">
    <source>
        <dbReference type="ARBA" id="ARBA00023002"/>
    </source>
</evidence>
<keyword evidence="5" id="KW-0274">FAD</keyword>
<dbReference type="PROSITE" id="PS01304">
    <property type="entry name" value="UBIH"/>
    <property type="match status" value="1"/>
</dbReference>
<sequence>MSDIQNFDIVIIGGGPAGGLAGLALAAQGFSCAVVDAMDPAEMRAAPFDGRTSAISYASARVFKRLGLWDAMAPEAEAIRDILVTDGRAKSRFSDGTVSRFFLHFDSRELGEDQPLGWIIENRVIRDALFDAIAAEDGVTLFAPARRAATKFNPGEAVVDLADGRRLCAKLVIAADGRHSALRAEAGIKTNEWRYNQTGIVATVAHERPHEGFAQEFFLPSGPFAILPMTNNRSSLVWTERTAAAPAYMALNDKAFRIEIENRFGPYLGPVTPAGPRWSYPLAFTLAQTYVAPRLALIGDAAHAVHPIAGQGYNLGIKDIAALTDVLAEGRDVGLDIGALTVLQNYQRWRRFDSASLALGTDLLNRLFSNDFGPLRFARDIGMGAVGRVKPLRAFFMRQAGADLGALPSLMAREG</sequence>
<dbReference type="InterPro" id="IPR036188">
    <property type="entry name" value="FAD/NAD-bd_sf"/>
</dbReference>
<comment type="similarity">
    <text evidence="3">Belongs to the UbiH/COQ6 family.</text>
</comment>
<protein>
    <submittedName>
        <fullName evidence="9">2-octaprenyl-6-methoxyphenyl hydroxylase</fullName>
    </submittedName>
</protein>
<evidence type="ECO:0000256" key="1">
    <source>
        <dbReference type="ARBA" id="ARBA00001974"/>
    </source>
</evidence>
<keyword evidence="10" id="KW-1185">Reference proteome</keyword>
<proteinExistence type="inferred from homology"/>
<comment type="cofactor">
    <cofactor evidence="1">
        <name>FAD</name>
        <dbReference type="ChEBI" id="CHEBI:57692"/>
    </cofactor>
</comment>
<dbReference type="InterPro" id="IPR002938">
    <property type="entry name" value="FAD-bd"/>
</dbReference>
<dbReference type="GO" id="GO:0004497">
    <property type="term" value="F:monooxygenase activity"/>
    <property type="evidence" value="ECO:0007669"/>
    <property type="project" value="UniProtKB-KW"/>
</dbReference>
<comment type="pathway">
    <text evidence="2">Cofactor biosynthesis; ubiquinone biosynthesis.</text>
</comment>
<dbReference type="SUPFAM" id="SSF51905">
    <property type="entry name" value="FAD/NAD(P)-binding domain"/>
    <property type="match status" value="1"/>
</dbReference>
<dbReference type="GO" id="GO:0071949">
    <property type="term" value="F:FAD binding"/>
    <property type="evidence" value="ECO:0007669"/>
    <property type="project" value="InterPro"/>
</dbReference>
<accession>A0A2S7K8K6</accession>
<evidence type="ECO:0000256" key="7">
    <source>
        <dbReference type="ARBA" id="ARBA00023033"/>
    </source>
</evidence>